<gene>
    <name evidence="9" type="ORF">Q75_09860</name>
</gene>
<feature type="transmembrane region" description="Helical" evidence="7">
    <location>
        <begin position="324"/>
        <end position="349"/>
    </location>
</feature>
<dbReference type="RefSeq" id="WP_059351259.1">
    <property type="nucleotide sequence ID" value="NZ_LDYG01000031.1"/>
</dbReference>
<dbReference type="STRING" id="1150625.Q75_09860"/>
<keyword evidence="4 7" id="KW-0812">Transmembrane</keyword>
<dbReference type="InterPro" id="IPR047692">
    <property type="entry name" value="T4P_ComGB"/>
</dbReference>
<dbReference type="Gene3D" id="1.20.81.30">
    <property type="entry name" value="Type II secretion system (T2SS), domain F"/>
    <property type="match status" value="2"/>
</dbReference>
<dbReference type="GO" id="GO:0005886">
    <property type="term" value="C:plasma membrane"/>
    <property type="evidence" value="ECO:0007669"/>
    <property type="project" value="UniProtKB-SubCell"/>
</dbReference>
<evidence type="ECO:0000256" key="5">
    <source>
        <dbReference type="ARBA" id="ARBA00022989"/>
    </source>
</evidence>
<feature type="domain" description="Type II secretion system protein GspF" evidence="8">
    <location>
        <begin position="28"/>
        <end position="146"/>
    </location>
</feature>
<protein>
    <recommendedName>
        <fullName evidence="8">Type II secretion system protein GspF domain-containing protein</fullName>
    </recommendedName>
</protein>
<dbReference type="OrthoDB" id="1638902at2"/>
<dbReference type="PANTHER" id="PTHR30012">
    <property type="entry name" value="GENERAL SECRETION PATHWAY PROTEIN"/>
    <property type="match status" value="1"/>
</dbReference>
<dbReference type="PANTHER" id="PTHR30012:SF0">
    <property type="entry name" value="TYPE II SECRETION SYSTEM PROTEIN F-RELATED"/>
    <property type="match status" value="1"/>
</dbReference>
<comment type="caution">
    <text evidence="9">The sequence shown here is derived from an EMBL/GenBank/DDBJ whole genome shotgun (WGS) entry which is preliminary data.</text>
</comment>
<evidence type="ECO:0000256" key="1">
    <source>
        <dbReference type="ARBA" id="ARBA00004651"/>
    </source>
</evidence>
<evidence type="ECO:0000259" key="8">
    <source>
        <dbReference type="Pfam" id="PF00482"/>
    </source>
</evidence>
<evidence type="ECO:0000256" key="6">
    <source>
        <dbReference type="ARBA" id="ARBA00023136"/>
    </source>
</evidence>
<keyword evidence="5 7" id="KW-1133">Transmembrane helix</keyword>
<proteinExistence type="inferred from homology"/>
<sequence>MDTLRRENIPNGRSKQKFTIRKQGEALIRLAQMLENGFSLKEALIFLLYYQEKAPEEWVRTINHALLSGNSLADVFEMIGYGKHICSQVYFAEVHGNMSKTLSDGGYYLLQKKKEKEKLQKTLQYPFVLIILVIVIIMVINTLLLPQFSLLGQTLNYKASGMAEVLVFFLHFLPTILFVFLFMFILILILVYLIRKRTSPFTQASISVMIPFLSFYTKNYITHFLSRELGFLLKTGMSINNALQVFEKQSSKRLFAEMAKQFQNQLINGHSFPEILQDYPLLTDDFYVMVKHGENNGELYKELELYSTICIERMEMRTDFIMKLIHPITFGGVGLLLVLVYLGIMLPMYQMIQTI</sequence>
<evidence type="ECO:0000256" key="2">
    <source>
        <dbReference type="ARBA" id="ARBA00005745"/>
    </source>
</evidence>
<dbReference type="EMBL" id="LDYG01000031">
    <property type="protein sequence ID" value="KUP05964.1"/>
    <property type="molecule type" value="Genomic_DNA"/>
</dbReference>
<comment type="similarity">
    <text evidence="2">Belongs to the GSP F family.</text>
</comment>
<dbReference type="AlphaFoldDB" id="A0A147K7H7"/>
<evidence type="ECO:0000256" key="4">
    <source>
        <dbReference type="ARBA" id="ARBA00022692"/>
    </source>
</evidence>
<evidence type="ECO:0000313" key="9">
    <source>
        <dbReference type="EMBL" id="KUP05964.1"/>
    </source>
</evidence>
<comment type="subcellular location">
    <subcellularLocation>
        <location evidence="1">Cell membrane</location>
        <topology evidence="1">Multi-pass membrane protein</topology>
    </subcellularLocation>
</comment>
<feature type="domain" description="Type II secretion system protein GspF" evidence="8">
    <location>
        <begin position="226"/>
        <end position="347"/>
    </location>
</feature>
<name>A0A147K7H7_9BACI</name>
<dbReference type="InterPro" id="IPR003004">
    <property type="entry name" value="GspF/PilC"/>
</dbReference>
<keyword evidence="6 7" id="KW-0472">Membrane</keyword>
<organism evidence="9 10">
    <name type="scientific">Bacillus coahuilensis p1.1.43</name>
    <dbReference type="NCBI Taxonomy" id="1150625"/>
    <lineage>
        <taxon>Bacteria</taxon>
        <taxon>Bacillati</taxon>
        <taxon>Bacillota</taxon>
        <taxon>Bacilli</taxon>
        <taxon>Bacillales</taxon>
        <taxon>Bacillaceae</taxon>
        <taxon>Bacillus</taxon>
    </lineage>
</organism>
<accession>A0A147K7H7</accession>
<dbReference type="InterPro" id="IPR018076">
    <property type="entry name" value="T2SS_GspF_dom"/>
</dbReference>
<dbReference type="InterPro" id="IPR042094">
    <property type="entry name" value="T2SS_GspF_sf"/>
</dbReference>
<evidence type="ECO:0000256" key="7">
    <source>
        <dbReference type="SAM" id="Phobius"/>
    </source>
</evidence>
<dbReference type="Pfam" id="PF00482">
    <property type="entry name" value="T2SSF"/>
    <property type="match status" value="2"/>
</dbReference>
<feature type="transmembrane region" description="Helical" evidence="7">
    <location>
        <begin position="165"/>
        <end position="194"/>
    </location>
</feature>
<dbReference type="Proteomes" id="UP000074108">
    <property type="component" value="Unassembled WGS sequence"/>
</dbReference>
<evidence type="ECO:0000313" key="10">
    <source>
        <dbReference type="Proteomes" id="UP000074108"/>
    </source>
</evidence>
<evidence type="ECO:0000256" key="3">
    <source>
        <dbReference type="ARBA" id="ARBA00022475"/>
    </source>
</evidence>
<keyword evidence="10" id="KW-1185">Reference proteome</keyword>
<keyword evidence="3" id="KW-1003">Cell membrane</keyword>
<dbReference type="NCBIfam" id="NF041012">
    <property type="entry name" value="T4P_ComGB"/>
    <property type="match status" value="1"/>
</dbReference>
<feature type="transmembrane region" description="Helical" evidence="7">
    <location>
        <begin position="123"/>
        <end position="145"/>
    </location>
</feature>
<dbReference type="PATRIC" id="fig|1150625.3.peg.2104"/>
<reference evidence="9 10" key="1">
    <citation type="journal article" date="2016" name="Front. Microbiol.">
        <title>Microevolution Analysis of Bacillus coahuilensis Unveils Differences in Phosphorus Acquisition Strategies and Their Regulation.</title>
        <authorList>
            <person name="Gomez-Lunar Z."/>
            <person name="Hernandez-Gonzalez I."/>
            <person name="Rodriguez-Torres M.D."/>
            <person name="Souza V."/>
            <person name="Olmedo-Alvarez G."/>
        </authorList>
    </citation>
    <scope>NUCLEOTIDE SEQUENCE [LARGE SCALE GENOMIC DNA]</scope>
    <source>
        <strain evidence="10">p1.1.43</strain>
    </source>
</reference>
<dbReference type="PRINTS" id="PR00812">
    <property type="entry name" value="BCTERIALGSPF"/>
</dbReference>